<gene>
    <name evidence="16" type="primary">motA</name>
    <name evidence="16" type="ORF">IPN91_08105</name>
</gene>
<feature type="transmembrane region" description="Helical" evidence="13">
    <location>
        <begin position="173"/>
        <end position="193"/>
    </location>
</feature>
<dbReference type="PANTHER" id="PTHR30433">
    <property type="entry name" value="CHEMOTAXIS PROTEIN MOTA"/>
    <property type="match status" value="1"/>
</dbReference>
<dbReference type="Proteomes" id="UP000709959">
    <property type="component" value="Unassembled WGS sequence"/>
</dbReference>
<evidence type="ECO:0000256" key="9">
    <source>
        <dbReference type="ARBA" id="ARBA00022781"/>
    </source>
</evidence>
<keyword evidence="6" id="KW-0997">Cell inner membrane</keyword>
<comment type="similarity">
    <text evidence="2">Belongs to the MotA family.</text>
</comment>
<dbReference type="PROSITE" id="PS01307">
    <property type="entry name" value="MOTA"/>
    <property type="match status" value="1"/>
</dbReference>
<dbReference type="Pfam" id="PF20560">
    <property type="entry name" value="MotA_N"/>
    <property type="match status" value="1"/>
</dbReference>
<keyword evidence="8" id="KW-0283">Flagellar rotation</keyword>
<dbReference type="GO" id="GO:1902600">
    <property type="term" value="P:proton transmembrane transport"/>
    <property type="evidence" value="ECO:0007669"/>
    <property type="project" value="UniProtKB-KW"/>
</dbReference>
<dbReference type="EMBL" id="JADKCH010000005">
    <property type="protein sequence ID" value="MBK8572600.1"/>
    <property type="molecule type" value="Genomic_DNA"/>
</dbReference>
<evidence type="ECO:0000256" key="2">
    <source>
        <dbReference type="ARBA" id="ARBA00008038"/>
    </source>
</evidence>
<evidence type="ECO:0000256" key="11">
    <source>
        <dbReference type="ARBA" id="ARBA00023065"/>
    </source>
</evidence>
<keyword evidence="10 13" id="KW-1133">Transmembrane helix</keyword>
<keyword evidence="16" id="KW-0969">Cilium</keyword>
<evidence type="ECO:0000256" key="4">
    <source>
        <dbReference type="ARBA" id="ARBA00022475"/>
    </source>
</evidence>
<evidence type="ECO:0000256" key="12">
    <source>
        <dbReference type="ARBA" id="ARBA00023136"/>
    </source>
</evidence>
<dbReference type="InterPro" id="IPR000540">
    <property type="entry name" value="Flag_MotA_CS"/>
</dbReference>
<comment type="subcellular location">
    <subcellularLocation>
        <location evidence="1">Cell inner membrane</location>
        <topology evidence="1">Multi-pass membrane protein</topology>
    </subcellularLocation>
</comment>
<comment type="caution">
    <text evidence="16">The sequence shown here is derived from an EMBL/GenBank/DDBJ whole genome shotgun (WGS) entry which is preliminary data.</text>
</comment>
<evidence type="ECO:0000256" key="6">
    <source>
        <dbReference type="ARBA" id="ARBA00022519"/>
    </source>
</evidence>
<evidence type="ECO:0000256" key="10">
    <source>
        <dbReference type="ARBA" id="ARBA00022989"/>
    </source>
</evidence>
<dbReference type="GO" id="GO:0071978">
    <property type="term" value="P:bacterial-type flagellum-dependent swarming motility"/>
    <property type="evidence" value="ECO:0007669"/>
    <property type="project" value="InterPro"/>
</dbReference>
<feature type="transmembrane region" description="Helical" evidence="13">
    <location>
        <begin position="38"/>
        <end position="56"/>
    </location>
</feature>
<evidence type="ECO:0000256" key="8">
    <source>
        <dbReference type="ARBA" id="ARBA00022779"/>
    </source>
</evidence>
<dbReference type="AlphaFoldDB" id="A0A936K6X1"/>
<keyword evidence="11" id="KW-0406">Ion transport</keyword>
<proteinExistence type="inferred from homology"/>
<keyword evidence="4" id="KW-1003">Cell membrane</keyword>
<dbReference type="GO" id="GO:0006935">
    <property type="term" value="P:chemotaxis"/>
    <property type="evidence" value="ECO:0007669"/>
    <property type="project" value="UniProtKB-KW"/>
</dbReference>
<evidence type="ECO:0000256" key="13">
    <source>
        <dbReference type="SAM" id="Phobius"/>
    </source>
</evidence>
<evidence type="ECO:0000259" key="15">
    <source>
        <dbReference type="Pfam" id="PF20560"/>
    </source>
</evidence>
<dbReference type="Pfam" id="PF01618">
    <property type="entry name" value="MotA_ExbB"/>
    <property type="match status" value="1"/>
</dbReference>
<evidence type="ECO:0000256" key="7">
    <source>
        <dbReference type="ARBA" id="ARBA00022692"/>
    </source>
</evidence>
<sequence length="288" mass="30761">MFFIIGLVVVFVAVIGGYLMEGGSIPTLLHPLPAEGLIIFGAGIGAFLAANPLNVIKRVAADIMKPIKGSPYTKAVYMEVLMMQYEVYVNIKKGGLLALEQDVNDPHNSAIFKKYETFTHNHHALDFFCDSMKLLINGSAKMDEIDMVMDAELDVHHAENAAPGAAMGALADAFPAFGIVACVMGVVITMGFLDQPPNIIGGKVGAALVGTFLGILLAYGVFQPLAKNIDAVNAVEGYYFNCIRAGLTSFGNGAAPITAVEFARRNIPSTERPGSGELEEVVRQIKPR</sequence>
<evidence type="ECO:0000256" key="5">
    <source>
        <dbReference type="ARBA" id="ARBA00022500"/>
    </source>
</evidence>
<dbReference type="InterPro" id="IPR022522">
    <property type="entry name" value="Flagellar_motor_stator_MotA"/>
</dbReference>
<feature type="domain" description="MotA/TolQ/ExbB proton channel" evidence="14">
    <location>
        <begin position="127"/>
        <end position="229"/>
    </location>
</feature>
<dbReference type="InterPro" id="IPR002898">
    <property type="entry name" value="MotA_ExbB_proton_chnl"/>
</dbReference>
<name>A0A936K6X1_9BACT</name>
<evidence type="ECO:0000313" key="17">
    <source>
        <dbReference type="Proteomes" id="UP000709959"/>
    </source>
</evidence>
<keyword evidence="5" id="KW-0145">Chemotaxis</keyword>
<feature type="domain" description="Motility protein A N-terminal" evidence="15">
    <location>
        <begin position="4"/>
        <end position="95"/>
    </location>
</feature>
<dbReference type="GO" id="GO:0005886">
    <property type="term" value="C:plasma membrane"/>
    <property type="evidence" value="ECO:0007669"/>
    <property type="project" value="UniProtKB-SubCell"/>
</dbReference>
<keyword evidence="3" id="KW-0813">Transport</keyword>
<dbReference type="InterPro" id="IPR046786">
    <property type="entry name" value="MotA_N"/>
</dbReference>
<evidence type="ECO:0000256" key="1">
    <source>
        <dbReference type="ARBA" id="ARBA00004429"/>
    </source>
</evidence>
<dbReference type="NCBIfam" id="TIGR03818">
    <property type="entry name" value="MotA1"/>
    <property type="match status" value="1"/>
</dbReference>
<organism evidence="16 17">
    <name type="scientific">Candidatus Geothrix odensensis</name>
    <dbReference type="NCBI Taxonomy" id="2954440"/>
    <lineage>
        <taxon>Bacteria</taxon>
        <taxon>Pseudomonadati</taxon>
        <taxon>Acidobacteriota</taxon>
        <taxon>Holophagae</taxon>
        <taxon>Holophagales</taxon>
        <taxon>Holophagaceae</taxon>
        <taxon>Geothrix</taxon>
    </lineage>
</organism>
<dbReference type="InterPro" id="IPR047055">
    <property type="entry name" value="MotA-like"/>
</dbReference>
<reference evidence="16 17" key="1">
    <citation type="submission" date="2020-10" db="EMBL/GenBank/DDBJ databases">
        <title>Connecting structure to function with the recovery of over 1000 high-quality activated sludge metagenome-assembled genomes encoding full-length rRNA genes using long-read sequencing.</title>
        <authorList>
            <person name="Singleton C.M."/>
            <person name="Petriglieri F."/>
            <person name="Kristensen J.M."/>
            <person name="Kirkegaard R.H."/>
            <person name="Michaelsen T.Y."/>
            <person name="Andersen M.H."/>
            <person name="Karst S.M."/>
            <person name="Dueholm M.S."/>
            <person name="Nielsen P.H."/>
            <person name="Albertsen M."/>
        </authorList>
    </citation>
    <scope>NUCLEOTIDE SEQUENCE [LARGE SCALE GENOMIC DNA]</scope>
    <source>
        <strain evidence="16">OdNE_18-Q3-R46-58_MAXAC.008</strain>
    </source>
</reference>
<accession>A0A936K6X1</accession>
<keyword evidence="16" id="KW-0282">Flagellum</keyword>
<evidence type="ECO:0000256" key="3">
    <source>
        <dbReference type="ARBA" id="ARBA00022448"/>
    </source>
</evidence>
<evidence type="ECO:0000313" key="16">
    <source>
        <dbReference type="EMBL" id="MBK8572600.1"/>
    </source>
</evidence>
<keyword evidence="16" id="KW-0966">Cell projection</keyword>
<dbReference type="PANTHER" id="PTHR30433:SF4">
    <property type="entry name" value="MOTILITY PROTEIN A"/>
    <property type="match status" value="1"/>
</dbReference>
<keyword evidence="9" id="KW-0375">Hydrogen ion transport</keyword>
<protein>
    <submittedName>
        <fullName evidence="16">Flagellar motor stator protein MotA</fullName>
    </submittedName>
</protein>
<evidence type="ECO:0000259" key="14">
    <source>
        <dbReference type="Pfam" id="PF01618"/>
    </source>
</evidence>
<keyword evidence="7 13" id="KW-0812">Transmembrane</keyword>
<feature type="transmembrane region" description="Helical" evidence="13">
    <location>
        <begin position="199"/>
        <end position="222"/>
    </location>
</feature>
<keyword evidence="12 13" id="KW-0472">Membrane</keyword>